<gene>
    <name evidence="1" type="ORF">RAG0_07919</name>
</gene>
<name>A0A1E1KNI8_9HELO</name>
<dbReference type="AlphaFoldDB" id="A0A1E1KNI8"/>
<dbReference type="EMBL" id="FJUX01000042">
    <property type="protein sequence ID" value="CZS99572.1"/>
    <property type="molecule type" value="Genomic_DNA"/>
</dbReference>
<protein>
    <submittedName>
        <fullName evidence="1">Uncharacterized protein</fullName>
    </submittedName>
</protein>
<organism evidence="1 2">
    <name type="scientific">Rhynchosporium agropyri</name>
    <dbReference type="NCBI Taxonomy" id="914238"/>
    <lineage>
        <taxon>Eukaryota</taxon>
        <taxon>Fungi</taxon>
        <taxon>Dikarya</taxon>
        <taxon>Ascomycota</taxon>
        <taxon>Pezizomycotina</taxon>
        <taxon>Leotiomycetes</taxon>
        <taxon>Helotiales</taxon>
        <taxon>Ploettnerulaceae</taxon>
        <taxon>Rhynchosporium</taxon>
    </lineage>
</organism>
<dbReference type="Proteomes" id="UP000178912">
    <property type="component" value="Unassembled WGS sequence"/>
</dbReference>
<sequence length="163" mass="18861">MAYAYHGYPPKWTTIRIPGQNLLQPLGHSLAAIAHFDHFKVECSHREPLKNYLLRSHCLWTRLSSRKPNNALRHKVDSVPIDRDCQFVDQDLGHFPPFPDMTSNLKERHLSIQYTKDLPSICREANRHGRIFTPFIFSDPLADGYLPNAFREGQRYQAPARPG</sequence>
<proteinExistence type="predicted"/>
<reference evidence="2" key="1">
    <citation type="submission" date="2016-03" db="EMBL/GenBank/DDBJ databases">
        <authorList>
            <person name="Guldener U."/>
        </authorList>
    </citation>
    <scope>NUCLEOTIDE SEQUENCE [LARGE SCALE GENOMIC DNA]</scope>
    <source>
        <strain evidence="2">04CH-RAC-A.6.1</strain>
    </source>
</reference>
<evidence type="ECO:0000313" key="2">
    <source>
        <dbReference type="Proteomes" id="UP000178912"/>
    </source>
</evidence>
<keyword evidence="2" id="KW-1185">Reference proteome</keyword>
<accession>A0A1E1KNI8</accession>
<evidence type="ECO:0000313" key="1">
    <source>
        <dbReference type="EMBL" id="CZS99572.1"/>
    </source>
</evidence>